<dbReference type="PANTHER" id="PTHR10509:SF14">
    <property type="entry name" value="CAFFEOYL-COA O-METHYLTRANSFERASE 3-RELATED"/>
    <property type="match status" value="1"/>
</dbReference>
<evidence type="ECO:0000256" key="3">
    <source>
        <dbReference type="ARBA" id="ARBA00022691"/>
    </source>
</evidence>
<dbReference type="GO" id="GO:0032259">
    <property type="term" value="P:methylation"/>
    <property type="evidence" value="ECO:0007669"/>
    <property type="project" value="UniProtKB-KW"/>
</dbReference>
<dbReference type="SUPFAM" id="SSF53335">
    <property type="entry name" value="S-adenosyl-L-methionine-dependent methyltransferases"/>
    <property type="match status" value="1"/>
</dbReference>
<keyword evidence="3" id="KW-0949">S-adenosyl-L-methionine</keyword>
<name>A0A075HDN4_9EURY</name>
<organism evidence="4">
    <name type="scientific">uncultured marine group II/III euryarchaeote KM3_61_H04</name>
    <dbReference type="NCBI Taxonomy" id="1456471"/>
    <lineage>
        <taxon>Archaea</taxon>
        <taxon>Methanobacteriati</taxon>
        <taxon>Methanobacteriota</taxon>
        <taxon>environmental samples</taxon>
    </lineage>
</organism>
<dbReference type="Gene3D" id="3.40.50.150">
    <property type="entry name" value="Vaccinia Virus protein VP39"/>
    <property type="match status" value="1"/>
</dbReference>
<keyword evidence="2 4" id="KW-0808">Transferase</keyword>
<dbReference type="EMBL" id="KF900970">
    <property type="protein sequence ID" value="AIF13325.1"/>
    <property type="molecule type" value="Genomic_DNA"/>
</dbReference>
<dbReference type="GO" id="GO:0008757">
    <property type="term" value="F:S-adenosylmethionine-dependent methyltransferase activity"/>
    <property type="evidence" value="ECO:0007669"/>
    <property type="project" value="TreeGrafter"/>
</dbReference>
<sequence length="211" mass="23135">MTPLIPEEIEHYISAHTTPQGELLERLRQETQARMANPGMMVGATEGRLLTILARLCNARLAVEIGTFTGYSALCIAEGMADDGKLVTCDIDPDAVAIAQRYFAESPYGHRIELKLGPALESLDTLDSLIDFAFIDGDKENYPVYWEKLVPMMQTGGLIVVDNVLWSGKVLNPVESSDRGISELNARVVKDGRVEAVMLSVRDGVTVALKR</sequence>
<dbReference type="Pfam" id="PF01596">
    <property type="entry name" value="Methyltransf_3"/>
    <property type="match status" value="1"/>
</dbReference>
<accession>A0A075HDN4</accession>
<dbReference type="InterPro" id="IPR029063">
    <property type="entry name" value="SAM-dependent_MTases_sf"/>
</dbReference>
<dbReference type="AlphaFoldDB" id="A0A075HDN4"/>
<evidence type="ECO:0000256" key="1">
    <source>
        <dbReference type="ARBA" id="ARBA00022603"/>
    </source>
</evidence>
<reference evidence="4" key="1">
    <citation type="journal article" date="2014" name="Genome Biol. Evol.">
        <title>Pangenome evidence for extensive interdomain horizontal transfer affecting lineage core and shell genes in uncultured planktonic thaumarchaeota and euryarchaeota.</title>
        <authorList>
            <person name="Deschamps P."/>
            <person name="Zivanovic Y."/>
            <person name="Moreira D."/>
            <person name="Rodriguez-Valera F."/>
            <person name="Lopez-Garcia P."/>
        </authorList>
    </citation>
    <scope>NUCLEOTIDE SEQUENCE</scope>
</reference>
<dbReference type="InterPro" id="IPR002935">
    <property type="entry name" value="SAM_O-MeTrfase"/>
</dbReference>
<dbReference type="PROSITE" id="PS51682">
    <property type="entry name" value="SAM_OMT_I"/>
    <property type="match status" value="1"/>
</dbReference>
<proteinExistence type="predicted"/>
<evidence type="ECO:0000256" key="2">
    <source>
        <dbReference type="ARBA" id="ARBA00022679"/>
    </source>
</evidence>
<evidence type="ECO:0000313" key="4">
    <source>
        <dbReference type="EMBL" id="AIF13325.1"/>
    </source>
</evidence>
<dbReference type="InterPro" id="IPR050362">
    <property type="entry name" value="Cation-dep_OMT"/>
</dbReference>
<dbReference type="GO" id="GO:0008171">
    <property type="term" value="F:O-methyltransferase activity"/>
    <property type="evidence" value="ECO:0007669"/>
    <property type="project" value="InterPro"/>
</dbReference>
<keyword evidence="1 4" id="KW-0489">Methyltransferase</keyword>
<dbReference type="PANTHER" id="PTHR10509">
    <property type="entry name" value="O-METHYLTRANSFERASE-RELATED"/>
    <property type="match status" value="1"/>
</dbReference>
<protein>
    <submittedName>
        <fullName evidence="4">O-methyltransferase family protein</fullName>
    </submittedName>
</protein>